<keyword evidence="11" id="KW-1185">Reference proteome</keyword>
<evidence type="ECO:0000256" key="3">
    <source>
        <dbReference type="ARBA" id="ARBA00022722"/>
    </source>
</evidence>
<dbReference type="SUPFAM" id="SSF88723">
    <property type="entry name" value="PIN domain-like"/>
    <property type="match status" value="1"/>
</dbReference>
<dbReference type="EC" id="3.1.-.-" evidence="8"/>
<feature type="binding site" evidence="8">
    <location>
        <position position="99"/>
    </location>
    <ligand>
        <name>Mg(2+)</name>
        <dbReference type="ChEBI" id="CHEBI:18420"/>
    </ligand>
</feature>
<dbReference type="CDD" id="cd09871">
    <property type="entry name" value="PIN_MtVapC28-VapC30-like"/>
    <property type="match status" value="1"/>
</dbReference>
<evidence type="ECO:0000256" key="8">
    <source>
        <dbReference type="HAMAP-Rule" id="MF_00265"/>
    </source>
</evidence>
<comment type="cofactor">
    <cofactor evidence="1 8">
        <name>Mg(2+)</name>
        <dbReference type="ChEBI" id="CHEBI:18420"/>
    </cofactor>
</comment>
<sequence length="133" mass="14389">MIVDTSAVMAVLLDEADALRYATALSQATELRMAAPTWLETAMIATARCPGDGFQELTAFLAYVGVEVVPVDSALVQIAYEGWARFGKGRHPAKLNYGDCFAYALARQRNEPLLFKGGDFTLTDIQAAIQPTS</sequence>
<feature type="domain" description="PIN" evidence="9">
    <location>
        <begin position="1"/>
        <end position="121"/>
    </location>
</feature>
<evidence type="ECO:0000313" key="11">
    <source>
        <dbReference type="Proteomes" id="UP000232638"/>
    </source>
</evidence>
<evidence type="ECO:0000259" key="9">
    <source>
        <dbReference type="Pfam" id="PF01850"/>
    </source>
</evidence>
<name>A0A2K8UH72_9GAMM</name>
<comment type="function">
    <text evidence="8">Toxic component of a toxin-antitoxin (TA) system. An RNase.</text>
</comment>
<keyword evidence="5 8" id="KW-0378">Hydrolase</keyword>
<dbReference type="KEGG" id="tsy:THSYN_22810"/>
<dbReference type="InterPro" id="IPR002716">
    <property type="entry name" value="PIN_dom"/>
</dbReference>
<evidence type="ECO:0000256" key="6">
    <source>
        <dbReference type="ARBA" id="ARBA00022842"/>
    </source>
</evidence>
<keyword evidence="3 8" id="KW-0540">Nuclease</keyword>
<dbReference type="GO" id="GO:0090729">
    <property type="term" value="F:toxin activity"/>
    <property type="evidence" value="ECO:0007669"/>
    <property type="project" value="UniProtKB-KW"/>
</dbReference>
<dbReference type="GO" id="GO:0016787">
    <property type="term" value="F:hydrolase activity"/>
    <property type="evidence" value="ECO:0007669"/>
    <property type="project" value="UniProtKB-KW"/>
</dbReference>
<keyword evidence="2 8" id="KW-1277">Toxin-antitoxin system</keyword>
<evidence type="ECO:0000256" key="1">
    <source>
        <dbReference type="ARBA" id="ARBA00001946"/>
    </source>
</evidence>
<evidence type="ECO:0000256" key="5">
    <source>
        <dbReference type="ARBA" id="ARBA00022801"/>
    </source>
</evidence>
<evidence type="ECO:0000256" key="4">
    <source>
        <dbReference type="ARBA" id="ARBA00022723"/>
    </source>
</evidence>
<proteinExistence type="inferred from homology"/>
<dbReference type="HAMAP" id="MF_00265">
    <property type="entry name" value="VapC_Nob1"/>
    <property type="match status" value="1"/>
</dbReference>
<evidence type="ECO:0000256" key="7">
    <source>
        <dbReference type="ARBA" id="ARBA00038093"/>
    </source>
</evidence>
<gene>
    <name evidence="8" type="primary">vapC</name>
    <name evidence="10" type="ORF">THSYN_22810</name>
</gene>
<organism evidence="10 11">
    <name type="scientific">Candidatus Thiodictyon syntrophicum</name>
    <dbReference type="NCBI Taxonomy" id="1166950"/>
    <lineage>
        <taxon>Bacteria</taxon>
        <taxon>Pseudomonadati</taxon>
        <taxon>Pseudomonadota</taxon>
        <taxon>Gammaproteobacteria</taxon>
        <taxon>Chromatiales</taxon>
        <taxon>Chromatiaceae</taxon>
        <taxon>Thiodictyon</taxon>
    </lineage>
</organism>
<dbReference type="InterPro" id="IPR029060">
    <property type="entry name" value="PIN-like_dom_sf"/>
</dbReference>
<dbReference type="PANTHER" id="PTHR33653">
    <property type="entry name" value="RIBONUCLEASE VAPC2"/>
    <property type="match status" value="1"/>
</dbReference>
<dbReference type="Gene3D" id="3.40.50.1010">
    <property type="entry name" value="5'-nuclease"/>
    <property type="match status" value="1"/>
</dbReference>
<dbReference type="GO" id="GO:0000287">
    <property type="term" value="F:magnesium ion binding"/>
    <property type="evidence" value="ECO:0007669"/>
    <property type="project" value="UniProtKB-UniRule"/>
</dbReference>
<dbReference type="AlphaFoldDB" id="A0A2K8UH72"/>
<accession>A0A2K8UH72</accession>
<dbReference type="EMBL" id="CP020370">
    <property type="protein sequence ID" value="AUB84900.1"/>
    <property type="molecule type" value="Genomic_DNA"/>
</dbReference>
<protein>
    <recommendedName>
        <fullName evidence="8">Ribonuclease VapC</fullName>
        <shortName evidence="8">RNase VapC</shortName>
        <ecNumber evidence="8">3.1.-.-</ecNumber>
    </recommendedName>
    <alternativeName>
        <fullName evidence="8">Toxin VapC</fullName>
    </alternativeName>
</protein>
<evidence type="ECO:0000313" key="10">
    <source>
        <dbReference type="EMBL" id="AUB84900.1"/>
    </source>
</evidence>
<feature type="binding site" evidence="8">
    <location>
        <position position="4"/>
    </location>
    <ligand>
        <name>Mg(2+)</name>
        <dbReference type="ChEBI" id="CHEBI:18420"/>
    </ligand>
</feature>
<dbReference type="Proteomes" id="UP000232638">
    <property type="component" value="Chromosome"/>
</dbReference>
<dbReference type="PANTHER" id="PTHR33653:SF1">
    <property type="entry name" value="RIBONUCLEASE VAPC2"/>
    <property type="match status" value="1"/>
</dbReference>
<dbReference type="InterPro" id="IPR050556">
    <property type="entry name" value="Type_II_TA_system_RNase"/>
</dbReference>
<keyword evidence="8" id="KW-0800">Toxin</keyword>
<comment type="similarity">
    <text evidence="7 8">Belongs to the PINc/VapC protein family.</text>
</comment>
<keyword evidence="6 8" id="KW-0460">Magnesium</keyword>
<dbReference type="GO" id="GO:0004540">
    <property type="term" value="F:RNA nuclease activity"/>
    <property type="evidence" value="ECO:0007669"/>
    <property type="project" value="InterPro"/>
</dbReference>
<keyword evidence="4 8" id="KW-0479">Metal-binding</keyword>
<evidence type="ECO:0000256" key="2">
    <source>
        <dbReference type="ARBA" id="ARBA00022649"/>
    </source>
</evidence>
<dbReference type="InterPro" id="IPR022907">
    <property type="entry name" value="VapC_family"/>
</dbReference>
<dbReference type="OrthoDB" id="32625at2"/>
<reference evidence="10 11" key="1">
    <citation type="submission" date="2017-03" db="EMBL/GenBank/DDBJ databases">
        <title>Complete genome sequence of Candidatus 'Thiodictyon syntrophicum' sp. nov. strain Cad16T, a photolithoautotroph purple sulfur bacterium isolated from an alpine meromictic lake.</title>
        <authorList>
            <person name="Luedin S.M."/>
            <person name="Pothier J.F."/>
            <person name="Danza F."/>
            <person name="Storelli N."/>
            <person name="Wittwer M."/>
            <person name="Tonolla M."/>
        </authorList>
    </citation>
    <scope>NUCLEOTIDE SEQUENCE [LARGE SCALE GENOMIC DNA]</scope>
    <source>
        <strain evidence="10 11">Cad16T</strain>
    </source>
</reference>
<dbReference type="Pfam" id="PF01850">
    <property type="entry name" value="PIN"/>
    <property type="match status" value="1"/>
</dbReference>